<dbReference type="SUPFAM" id="SSF81296">
    <property type="entry name" value="E set domains"/>
    <property type="match status" value="1"/>
</dbReference>
<dbReference type="GO" id="GO:0004866">
    <property type="term" value="F:endopeptidase inhibitor activity"/>
    <property type="evidence" value="ECO:0007669"/>
    <property type="project" value="InterPro"/>
</dbReference>
<dbReference type="PANTHER" id="PTHR11412:SF175">
    <property type="entry name" value="TEP (THIOLESTER CONTAINING PROTEIN)"/>
    <property type="match status" value="1"/>
</dbReference>
<dbReference type="InterPro" id="IPR001599">
    <property type="entry name" value="Macroglobln_a2"/>
</dbReference>
<sequence length="196" mass="21872">MDDDMCPQLHMPLLVLYLNNEVSFEAVVPDTITSWVASAFAINDESGLGVAPTTSKLTVFRPFFVRLNLPYSVKRGEKFALQVLVFNYLDSEQDVTVMLKDGDDIGYDFLQKDGTTRKSVSKNANKKHNIRQISVPGGGISKAVYFPIVPTKIGNILLFVEARSAKAGDAVEQKLRVEVSKKEYKQVICINMCYID</sequence>
<dbReference type="AlphaFoldDB" id="A0A0N5CRA7"/>
<protein>
    <submittedName>
        <fullName evidence="4">A2M domain-containing protein</fullName>
    </submittedName>
</protein>
<dbReference type="EMBL" id="UYYF01000679">
    <property type="protein sequence ID" value="VDM98881.1"/>
    <property type="molecule type" value="Genomic_DNA"/>
</dbReference>
<evidence type="ECO:0000313" key="2">
    <source>
        <dbReference type="EMBL" id="VDM98881.1"/>
    </source>
</evidence>
<dbReference type="InterPro" id="IPR014756">
    <property type="entry name" value="Ig_E-set"/>
</dbReference>
<name>A0A0N5CRA7_THECL</name>
<organism evidence="4">
    <name type="scientific">Thelazia callipaeda</name>
    <name type="common">Oriental eyeworm</name>
    <name type="synonym">Parasitic nematode</name>
    <dbReference type="NCBI Taxonomy" id="103827"/>
    <lineage>
        <taxon>Eukaryota</taxon>
        <taxon>Metazoa</taxon>
        <taxon>Ecdysozoa</taxon>
        <taxon>Nematoda</taxon>
        <taxon>Chromadorea</taxon>
        <taxon>Rhabditida</taxon>
        <taxon>Spirurina</taxon>
        <taxon>Spiruromorpha</taxon>
        <taxon>Thelazioidea</taxon>
        <taxon>Thelaziidae</taxon>
        <taxon>Thelazia</taxon>
    </lineage>
</organism>
<dbReference type="Gene3D" id="2.60.40.10">
    <property type="entry name" value="Immunoglobulins"/>
    <property type="match status" value="1"/>
</dbReference>
<reference evidence="2 3" key="2">
    <citation type="submission" date="2018-11" db="EMBL/GenBank/DDBJ databases">
        <authorList>
            <consortium name="Pathogen Informatics"/>
        </authorList>
    </citation>
    <scope>NUCLEOTIDE SEQUENCE [LARGE SCALE GENOMIC DNA]</scope>
</reference>
<gene>
    <name evidence="2" type="ORF">TCLT_LOCUS2758</name>
</gene>
<dbReference type="WBParaSite" id="TCLT_0000275701-mRNA-1">
    <property type="protein sequence ID" value="TCLT_0000275701-mRNA-1"/>
    <property type="gene ID" value="TCLT_0000275701"/>
</dbReference>
<evidence type="ECO:0000313" key="3">
    <source>
        <dbReference type="Proteomes" id="UP000276776"/>
    </source>
</evidence>
<reference evidence="4" key="1">
    <citation type="submission" date="2017-02" db="UniProtKB">
        <authorList>
            <consortium name="WormBaseParasite"/>
        </authorList>
    </citation>
    <scope>IDENTIFICATION</scope>
</reference>
<evidence type="ECO:0000313" key="4">
    <source>
        <dbReference type="WBParaSite" id="TCLT_0000275701-mRNA-1"/>
    </source>
</evidence>
<accession>A0A0N5CRA7</accession>
<dbReference type="STRING" id="103827.A0A0N5CRA7"/>
<evidence type="ECO:0000259" key="1">
    <source>
        <dbReference type="SMART" id="SM01360"/>
    </source>
</evidence>
<dbReference type="InterPro" id="IPR050473">
    <property type="entry name" value="A2M/Complement_sys"/>
</dbReference>
<dbReference type="SMART" id="SM01360">
    <property type="entry name" value="A2M"/>
    <property type="match status" value="1"/>
</dbReference>
<dbReference type="OrthoDB" id="9998011at2759"/>
<dbReference type="Proteomes" id="UP000276776">
    <property type="component" value="Unassembled WGS sequence"/>
</dbReference>
<dbReference type="OMA" id="QVICINM"/>
<dbReference type="PANTHER" id="PTHR11412">
    <property type="entry name" value="MACROGLOBULIN / COMPLEMENT"/>
    <property type="match status" value="1"/>
</dbReference>
<feature type="domain" description="Alpha-2-macroglobulin" evidence="1">
    <location>
        <begin position="8"/>
        <end position="99"/>
    </location>
</feature>
<dbReference type="Gene3D" id="2.20.130.20">
    <property type="match status" value="1"/>
</dbReference>
<proteinExistence type="predicted"/>
<keyword evidence="3" id="KW-1185">Reference proteome</keyword>
<dbReference type="InterPro" id="IPR013783">
    <property type="entry name" value="Ig-like_fold"/>
</dbReference>
<dbReference type="Pfam" id="PF00207">
    <property type="entry name" value="A2M"/>
    <property type="match status" value="1"/>
</dbReference>